<evidence type="ECO:0000256" key="4">
    <source>
        <dbReference type="ARBA" id="ARBA00023187"/>
    </source>
</evidence>
<evidence type="ECO:0000256" key="6">
    <source>
        <dbReference type="PROSITE-ProRule" id="PRU00176"/>
    </source>
</evidence>
<comment type="subcellular location">
    <subcellularLocation>
        <location evidence="1">Nucleus</location>
    </subcellularLocation>
</comment>
<dbReference type="PROSITE" id="PS50102">
    <property type="entry name" value="RRM"/>
    <property type="match status" value="1"/>
</dbReference>
<feature type="region of interest" description="Disordered" evidence="7">
    <location>
        <begin position="171"/>
        <end position="205"/>
    </location>
</feature>
<dbReference type="GO" id="GO:0005654">
    <property type="term" value="C:nucleoplasm"/>
    <property type="evidence" value="ECO:0007669"/>
    <property type="project" value="TreeGrafter"/>
</dbReference>
<keyword evidence="2" id="KW-0507">mRNA processing</keyword>
<evidence type="ECO:0000256" key="3">
    <source>
        <dbReference type="ARBA" id="ARBA00022884"/>
    </source>
</evidence>
<keyword evidence="5" id="KW-0539">Nucleus</keyword>
<sequence>MSPRSPRGQSPMHSPDRNPAESPRGDHRPRSVTRSPSPGRQRRTKSRSRSVSRGRSPSRSRSPGRGGRRYRSASYSRSPSPNQSPPQSAKIVVEKLTKNVTEKHLREIFGSFGDIEYLDLPMNRSFMTNRGTAYILYYDPADAEAAIAHMHEAQLDGAILNVSIVLPRRKFSRSPPPVSNRGGDRDVNGQEKGATHTDPSLCHGHDPQCDRGLILDLARPLDEVAVVPKVPDSAAGGALVTAAMVTAVVVTKVGVQ</sequence>
<reference evidence="10" key="1">
    <citation type="submission" date="2015-09" db="EMBL/GenBank/DDBJ databases">
        <authorList>
            <person name="Fill T.P."/>
            <person name="Baretta J.F."/>
            <person name="de Almeida L.G."/>
            <person name="Rocha M."/>
            <person name="de Souza D.H."/>
            <person name="Malavazi I."/>
            <person name="Cerdeira L.T."/>
            <person name="Hong H."/>
            <person name="Samborskyy M."/>
            <person name="de Vasconcelos A.T."/>
            <person name="Leadlay P."/>
            <person name="Rodrigues-Filho E."/>
        </authorList>
    </citation>
    <scope>NUCLEOTIDE SEQUENCE [LARGE SCALE GENOMIC DNA]</scope>
    <source>
        <strain evidence="10">LaBioMMi 136</strain>
    </source>
</reference>
<feature type="compositionally biased region" description="Low complexity" evidence="7">
    <location>
        <begin position="72"/>
        <end position="88"/>
    </location>
</feature>
<dbReference type="Pfam" id="PF00076">
    <property type="entry name" value="RRM_1"/>
    <property type="match status" value="1"/>
</dbReference>
<dbReference type="InterPro" id="IPR035979">
    <property type="entry name" value="RBD_domain_sf"/>
</dbReference>
<dbReference type="SUPFAM" id="SSF54928">
    <property type="entry name" value="RNA-binding domain, RBD"/>
    <property type="match status" value="1"/>
</dbReference>
<organism evidence="9 10">
    <name type="scientific">Penicillium brasilianum</name>
    <dbReference type="NCBI Taxonomy" id="104259"/>
    <lineage>
        <taxon>Eukaryota</taxon>
        <taxon>Fungi</taxon>
        <taxon>Dikarya</taxon>
        <taxon>Ascomycota</taxon>
        <taxon>Pezizomycotina</taxon>
        <taxon>Eurotiomycetes</taxon>
        <taxon>Eurotiomycetidae</taxon>
        <taxon>Eurotiales</taxon>
        <taxon>Aspergillaceae</taxon>
        <taxon>Penicillium</taxon>
    </lineage>
</organism>
<dbReference type="GO" id="GO:0000398">
    <property type="term" value="P:mRNA splicing, via spliceosome"/>
    <property type="evidence" value="ECO:0007669"/>
    <property type="project" value="TreeGrafter"/>
</dbReference>
<feature type="compositionally biased region" description="Basic and acidic residues" evidence="7">
    <location>
        <begin position="182"/>
        <end position="195"/>
    </location>
</feature>
<comment type="caution">
    <text evidence="9">The sequence shown here is derived from an EMBL/GenBank/DDBJ whole genome shotgun (WGS) entry which is preliminary data.</text>
</comment>
<dbReference type="InterPro" id="IPR012677">
    <property type="entry name" value="Nucleotide-bd_a/b_plait_sf"/>
</dbReference>
<name>A0A1S9RJU2_PENBI</name>
<evidence type="ECO:0000259" key="8">
    <source>
        <dbReference type="PROSITE" id="PS50102"/>
    </source>
</evidence>
<dbReference type="GO" id="GO:0005737">
    <property type="term" value="C:cytoplasm"/>
    <property type="evidence" value="ECO:0007669"/>
    <property type="project" value="TreeGrafter"/>
</dbReference>
<dbReference type="GO" id="GO:0003723">
    <property type="term" value="F:RNA binding"/>
    <property type="evidence" value="ECO:0007669"/>
    <property type="project" value="UniProtKB-UniRule"/>
</dbReference>
<feature type="domain" description="RRM" evidence="8">
    <location>
        <begin position="89"/>
        <end position="167"/>
    </location>
</feature>
<proteinExistence type="predicted"/>
<dbReference type="PANTHER" id="PTHR15481:SF0">
    <property type="entry name" value="LD23870P-RELATED"/>
    <property type="match status" value="1"/>
</dbReference>
<evidence type="ECO:0000256" key="2">
    <source>
        <dbReference type="ARBA" id="ARBA00022664"/>
    </source>
</evidence>
<accession>A0A1S9RJU2</accession>
<evidence type="ECO:0000256" key="7">
    <source>
        <dbReference type="SAM" id="MobiDB-lite"/>
    </source>
</evidence>
<dbReference type="GO" id="GO:0061574">
    <property type="term" value="C:ASAP complex"/>
    <property type="evidence" value="ECO:0007669"/>
    <property type="project" value="TreeGrafter"/>
</dbReference>
<dbReference type="AlphaFoldDB" id="A0A1S9RJU2"/>
<feature type="compositionally biased region" description="Basic and acidic residues" evidence="7">
    <location>
        <begin position="14"/>
        <end position="29"/>
    </location>
</feature>
<feature type="compositionally biased region" description="Basic residues" evidence="7">
    <location>
        <begin position="40"/>
        <end position="58"/>
    </location>
</feature>
<keyword evidence="4" id="KW-0508">mRNA splicing</keyword>
<dbReference type="Proteomes" id="UP000190744">
    <property type="component" value="Unassembled WGS sequence"/>
</dbReference>
<dbReference type="InterPro" id="IPR034201">
    <property type="entry name" value="RNPS1_RRM"/>
</dbReference>
<dbReference type="InterPro" id="IPR000504">
    <property type="entry name" value="RRM_dom"/>
</dbReference>
<dbReference type="PANTHER" id="PTHR15481">
    <property type="entry name" value="RIBONUCLEIC ACID BINDING PROTEIN S1"/>
    <property type="match status" value="1"/>
</dbReference>
<gene>
    <name evidence="9" type="ORF">PEBR_23752</name>
</gene>
<keyword evidence="3 6" id="KW-0694">RNA-binding</keyword>
<protein>
    <recommendedName>
        <fullName evidence="8">RRM domain-containing protein</fullName>
    </recommendedName>
</protein>
<evidence type="ECO:0000313" key="10">
    <source>
        <dbReference type="Proteomes" id="UP000190744"/>
    </source>
</evidence>
<dbReference type="Gene3D" id="3.30.70.330">
    <property type="match status" value="1"/>
</dbReference>
<evidence type="ECO:0000256" key="5">
    <source>
        <dbReference type="ARBA" id="ARBA00023242"/>
    </source>
</evidence>
<evidence type="ECO:0000256" key="1">
    <source>
        <dbReference type="ARBA" id="ARBA00004123"/>
    </source>
</evidence>
<feature type="region of interest" description="Disordered" evidence="7">
    <location>
        <begin position="1"/>
        <end position="89"/>
    </location>
</feature>
<dbReference type="CDD" id="cd12365">
    <property type="entry name" value="RRM_RNPS1"/>
    <property type="match status" value="1"/>
</dbReference>
<dbReference type="SMART" id="SM00360">
    <property type="entry name" value="RRM"/>
    <property type="match status" value="1"/>
</dbReference>
<dbReference type="EMBL" id="LJBN01000163">
    <property type="protein sequence ID" value="OOQ85773.1"/>
    <property type="molecule type" value="Genomic_DNA"/>
</dbReference>
<evidence type="ECO:0000313" key="9">
    <source>
        <dbReference type="EMBL" id="OOQ85773.1"/>
    </source>
</evidence>